<gene>
    <name evidence="1" type="ORF">HAX54_008016</name>
</gene>
<dbReference type="EMBL" id="JACEIK010001413">
    <property type="protein sequence ID" value="MCD7469167.1"/>
    <property type="molecule type" value="Genomic_DNA"/>
</dbReference>
<accession>A0ABS8TCP3</accession>
<sequence length="169" mass="19031">MEDLFFCAQLSDSPNALIPSSMVEKFSASFSPTPKWDGTFRTLNIQQGVEEPKKERTKKVIDKVLKENQAKTARRTKLKKGTLIEAEVQLENVLEPKGVEEENDVDDDVTLGVMLQHEKSVSQSSTRGRRQRPALIKLVKKASKKSVFIGSKMKQWEVPMEEGPDVATK</sequence>
<keyword evidence="2" id="KW-1185">Reference proteome</keyword>
<proteinExistence type="predicted"/>
<dbReference type="Proteomes" id="UP000823775">
    <property type="component" value="Unassembled WGS sequence"/>
</dbReference>
<organism evidence="1 2">
    <name type="scientific">Datura stramonium</name>
    <name type="common">Jimsonweed</name>
    <name type="synonym">Common thornapple</name>
    <dbReference type="NCBI Taxonomy" id="4076"/>
    <lineage>
        <taxon>Eukaryota</taxon>
        <taxon>Viridiplantae</taxon>
        <taxon>Streptophyta</taxon>
        <taxon>Embryophyta</taxon>
        <taxon>Tracheophyta</taxon>
        <taxon>Spermatophyta</taxon>
        <taxon>Magnoliopsida</taxon>
        <taxon>eudicotyledons</taxon>
        <taxon>Gunneridae</taxon>
        <taxon>Pentapetalae</taxon>
        <taxon>asterids</taxon>
        <taxon>lamiids</taxon>
        <taxon>Solanales</taxon>
        <taxon>Solanaceae</taxon>
        <taxon>Solanoideae</taxon>
        <taxon>Datureae</taxon>
        <taxon>Datura</taxon>
    </lineage>
</organism>
<name>A0ABS8TCP3_DATST</name>
<evidence type="ECO:0000313" key="1">
    <source>
        <dbReference type="EMBL" id="MCD7469167.1"/>
    </source>
</evidence>
<evidence type="ECO:0000313" key="2">
    <source>
        <dbReference type="Proteomes" id="UP000823775"/>
    </source>
</evidence>
<comment type="caution">
    <text evidence="1">The sequence shown here is derived from an EMBL/GenBank/DDBJ whole genome shotgun (WGS) entry which is preliminary data.</text>
</comment>
<reference evidence="1 2" key="1">
    <citation type="journal article" date="2021" name="BMC Genomics">
        <title>Datura genome reveals duplications of psychoactive alkaloid biosynthetic genes and high mutation rate following tissue culture.</title>
        <authorList>
            <person name="Rajewski A."/>
            <person name="Carter-House D."/>
            <person name="Stajich J."/>
            <person name="Litt A."/>
        </authorList>
    </citation>
    <scope>NUCLEOTIDE SEQUENCE [LARGE SCALE GENOMIC DNA]</scope>
    <source>
        <strain evidence="1">AR-01</strain>
    </source>
</reference>
<protein>
    <submittedName>
        <fullName evidence="1">Uncharacterized protein</fullName>
    </submittedName>
</protein>